<name>A0A0P7B395_9HYPO</name>
<dbReference type="InterPro" id="IPR056867">
    <property type="entry name" value="LRR_15"/>
</dbReference>
<gene>
    <name evidence="2" type="ORF">AK830_g11460</name>
</gene>
<dbReference type="Proteomes" id="UP000050424">
    <property type="component" value="Unassembled WGS sequence"/>
</dbReference>
<reference evidence="2 3" key="1">
    <citation type="submission" date="2015-09" db="EMBL/GenBank/DDBJ databases">
        <title>Draft genome of a European isolate of the apple canker pathogen Neonectria ditissima.</title>
        <authorList>
            <person name="Gomez-Cortecero A."/>
            <person name="Harrison R.J."/>
            <person name="Armitage A.D."/>
        </authorList>
    </citation>
    <scope>NUCLEOTIDE SEQUENCE [LARGE SCALE GENOMIC DNA]</scope>
    <source>
        <strain evidence="2 3">R09/05</strain>
    </source>
</reference>
<proteinExistence type="predicted"/>
<dbReference type="AlphaFoldDB" id="A0A0P7B395"/>
<accession>A0A0P7B395</accession>
<dbReference type="EMBL" id="LKCW01000274">
    <property type="protein sequence ID" value="KPM35106.1"/>
    <property type="molecule type" value="Genomic_DNA"/>
</dbReference>
<feature type="domain" description="Leucine-rich repeat" evidence="1">
    <location>
        <begin position="124"/>
        <end position="447"/>
    </location>
</feature>
<organism evidence="2 3">
    <name type="scientific">Neonectria ditissima</name>
    <dbReference type="NCBI Taxonomy" id="78410"/>
    <lineage>
        <taxon>Eukaryota</taxon>
        <taxon>Fungi</taxon>
        <taxon>Dikarya</taxon>
        <taxon>Ascomycota</taxon>
        <taxon>Pezizomycotina</taxon>
        <taxon>Sordariomycetes</taxon>
        <taxon>Hypocreomycetidae</taxon>
        <taxon>Hypocreales</taxon>
        <taxon>Nectriaceae</taxon>
        <taxon>Neonectria</taxon>
    </lineage>
</organism>
<dbReference type="OrthoDB" id="2520703at2759"/>
<evidence type="ECO:0000313" key="2">
    <source>
        <dbReference type="EMBL" id="KPM35106.1"/>
    </source>
</evidence>
<keyword evidence="3" id="KW-1185">Reference proteome</keyword>
<protein>
    <recommendedName>
        <fullName evidence="1">Leucine-rich repeat domain-containing protein</fullName>
    </recommendedName>
</protein>
<sequence length="536" mass="61575">MASTTQSPPASLLGLTPELQADILRLLMPSSVNPLQNVLLVCKQLHEVALPLSVHTFRNVQVGNVFEPLMIPSRRLKFLRYVTITKPSLARHVKRLIFDDFTTRALDDLETTLPQYTDKDLETYKKLVRRTTDDENWRREWLHDFSESIGDAELAMILVACPNVQQLLFGEPYKPVHVLRVIEVAKQRHRDVLRQINITERTMPLTNLKEVYHESTDEKDGYIYWSEFATAFQLPSLRSYECIKAHGSNSSAAHFKRIPRRSSNVDTIYLRRSCITRKVARGILGACKALRRFEYSRGLEWLCEDELMPADLLDALLPHANTLEYLHVNFDDDAAKTGWGSAPDRVFMGVGLRQMTALRHLVVGMQALTGLLDHLPEDPWDEVMSLEVEDAPRLVQCLPRGLEHLEIHGCGNAIQPQAQELLALIEQGEEFPNLRRVRFLFVGENIEQSDVYLSCTLPRVRLEIVYQEKPNRRYDLIERSWGECGLIESICTRIYSFGSRERWLKYRGSNQGWATAERGVFFEPGGVPPHAWEEMP</sequence>
<evidence type="ECO:0000313" key="3">
    <source>
        <dbReference type="Proteomes" id="UP000050424"/>
    </source>
</evidence>
<dbReference type="Gene3D" id="3.80.10.10">
    <property type="entry name" value="Ribonuclease Inhibitor"/>
    <property type="match status" value="1"/>
</dbReference>
<evidence type="ECO:0000259" key="1">
    <source>
        <dbReference type="Pfam" id="PF24969"/>
    </source>
</evidence>
<dbReference type="InterPro" id="IPR032675">
    <property type="entry name" value="LRR_dom_sf"/>
</dbReference>
<dbReference type="Pfam" id="PF24969">
    <property type="entry name" value="LRR_15"/>
    <property type="match status" value="1"/>
</dbReference>
<comment type="caution">
    <text evidence="2">The sequence shown here is derived from an EMBL/GenBank/DDBJ whole genome shotgun (WGS) entry which is preliminary data.</text>
</comment>